<evidence type="ECO:0000313" key="3">
    <source>
        <dbReference type="Proteomes" id="UP000231655"/>
    </source>
</evidence>
<accession>A0A285I1K9</accession>
<dbReference type="Proteomes" id="UP000231702">
    <property type="component" value="Unassembled WGS sequence"/>
</dbReference>
<sequence>MTRPALDNRGARRLFLHRHGLGITPTGPGKGADLLALIQSLGFVQIDSVNTLARAHDMILYARRPAYRPGHLQRLIEKDRALFEHWTHDASVIPTDYLPHWQLRFRRDAERLRSRWPRWQGEKFLKELQQVRDHVTAHGEVSSAELKAEEAPTSTGWWDWHPSKAALEYLWRSGELAISRRQSFRKYYDLSGRVLGSCPVPEEAETLDWLMQGALDRLGFATSGELAAFWDIASAQEARDWCAAALARGEIEEVEIQGADGAMRRCFARPGTLEGAAELPPAPARMRVLSPFDPALRDRKRAERLFGFHYRIEIFVPAPKRIYGYYVFPLLEAEQLVGRIDMKADRDSGNLQVTRLWPERGISFGKGRRQRLEAELDRVARFAGLDRVVFGPDWLAEPK</sequence>
<dbReference type="PANTHER" id="PTHR30528:SF0">
    <property type="entry name" value="CYTOPLASMIC PROTEIN"/>
    <property type="match status" value="1"/>
</dbReference>
<reference evidence="1 4" key="2">
    <citation type="journal article" date="2018" name="Int. J. Syst. Evol. Microbiol.">
        <title>Pseudooceanicola lipolyticus sp. nov., a marine alphaproteobacterium, reclassification of Oceanicola flagellatus as Pseudooceanicola flagellatus comb. nov. and emended description of the genus Pseudooceanicola.</title>
        <authorList>
            <person name="Huang M.-M."/>
            <person name="Guo L.-L."/>
            <person name="Wu Y.-H."/>
            <person name="Lai Q.-L."/>
            <person name="Shao Z.-Z."/>
            <person name="Wang C.-S."/>
            <person name="Wu M."/>
            <person name="Xu X.-W."/>
        </authorList>
    </citation>
    <scope>NUCLEOTIDE SEQUENCE [LARGE SCALE GENOMIC DNA]</scope>
    <source>
        <strain evidence="1 4">Ar-45</strain>
    </source>
</reference>
<evidence type="ECO:0000313" key="2">
    <source>
        <dbReference type="EMBL" id="SNY40831.1"/>
    </source>
</evidence>
<evidence type="ECO:0000313" key="1">
    <source>
        <dbReference type="EMBL" id="PJE30433.1"/>
    </source>
</evidence>
<dbReference type="Proteomes" id="UP000231655">
    <property type="component" value="Unassembled WGS sequence"/>
</dbReference>
<dbReference type="InterPro" id="IPR009351">
    <property type="entry name" value="AlkZ-like"/>
</dbReference>
<keyword evidence="4" id="KW-1185">Reference proteome</keyword>
<organism evidence="2 3">
    <name type="scientific">Pseudooceanicola antarcticus</name>
    <dbReference type="NCBI Taxonomy" id="1247613"/>
    <lineage>
        <taxon>Bacteria</taxon>
        <taxon>Pseudomonadati</taxon>
        <taxon>Pseudomonadota</taxon>
        <taxon>Alphaproteobacteria</taxon>
        <taxon>Rhodobacterales</taxon>
        <taxon>Paracoccaceae</taxon>
        <taxon>Pseudooceanicola</taxon>
    </lineage>
</organism>
<dbReference type="OrthoDB" id="9787207at2"/>
<dbReference type="Pfam" id="PF06224">
    <property type="entry name" value="AlkZ-like"/>
    <property type="match status" value="1"/>
</dbReference>
<evidence type="ECO:0000313" key="4">
    <source>
        <dbReference type="Proteomes" id="UP000231702"/>
    </source>
</evidence>
<dbReference type="EMBL" id="OBEA01000001">
    <property type="protein sequence ID" value="SNY40831.1"/>
    <property type="molecule type" value="Genomic_DNA"/>
</dbReference>
<dbReference type="PANTHER" id="PTHR30528">
    <property type="entry name" value="CYTOPLASMIC PROTEIN"/>
    <property type="match status" value="1"/>
</dbReference>
<name>A0A285I1K9_9RHOB</name>
<protein>
    <submittedName>
        <fullName evidence="1">Winged helix-turn-helix domain-containing protein</fullName>
    </submittedName>
</protein>
<dbReference type="EMBL" id="PGTD01000013">
    <property type="protein sequence ID" value="PJE30433.1"/>
    <property type="molecule type" value="Genomic_DNA"/>
</dbReference>
<proteinExistence type="predicted"/>
<gene>
    <name evidence="1" type="ORF">CVM39_06500</name>
    <name evidence="2" type="ORF">SAMN06297129_0783</name>
</gene>
<dbReference type="AlphaFoldDB" id="A0A285I1K9"/>
<dbReference type="RefSeq" id="WP_097144709.1">
    <property type="nucleotide sequence ID" value="NZ_OBEA01000001.1"/>
</dbReference>
<reference evidence="2 3" key="1">
    <citation type="submission" date="2017-09" db="EMBL/GenBank/DDBJ databases">
        <authorList>
            <person name="Ehlers B."/>
            <person name="Leendertz F.H."/>
        </authorList>
    </citation>
    <scope>NUCLEOTIDE SEQUENCE [LARGE SCALE GENOMIC DNA]</scope>
    <source>
        <strain evidence="2 3">CGMCC 1.12662</strain>
    </source>
</reference>